<dbReference type="AlphaFoldDB" id="A0AAE0U015"/>
<evidence type="ECO:0000313" key="2">
    <source>
        <dbReference type="EMBL" id="KAK3385851.1"/>
    </source>
</evidence>
<dbReference type="InterPro" id="IPR006551">
    <property type="entry name" value="Polynucleotide_phosphatase"/>
</dbReference>
<dbReference type="InterPro" id="IPR006549">
    <property type="entry name" value="HAD-SF_hydro_IIIA"/>
</dbReference>
<proteinExistence type="predicted"/>
<reference evidence="2" key="2">
    <citation type="submission" date="2023-06" db="EMBL/GenBank/DDBJ databases">
        <authorList>
            <consortium name="Lawrence Berkeley National Laboratory"/>
            <person name="Haridas S."/>
            <person name="Hensen N."/>
            <person name="Bonometti L."/>
            <person name="Westerberg I."/>
            <person name="Brannstrom I.O."/>
            <person name="Guillou S."/>
            <person name="Cros-Aarteil S."/>
            <person name="Calhoun S."/>
            <person name="Kuo A."/>
            <person name="Mondo S."/>
            <person name="Pangilinan J."/>
            <person name="Riley R."/>
            <person name="LaButti K."/>
            <person name="Andreopoulos B."/>
            <person name="Lipzen A."/>
            <person name="Chen C."/>
            <person name="Yanf M."/>
            <person name="Daum C."/>
            <person name="Ng V."/>
            <person name="Clum A."/>
            <person name="Steindorff A."/>
            <person name="Ohm R."/>
            <person name="Martin F."/>
            <person name="Silar P."/>
            <person name="Natvig D."/>
            <person name="Lalanne C."/>
            <person name="Gautier V."/>
            <person name="Ament-velasquez S.L."/>
            <person name="Kruys A."/>
            <person name="Hutchinson M.I."/>
            <person name="Powell A.J."/>
            <person name="Barry K."/>
            <person name="Miller A.N."/>
            <person name="Grigoriev I.V."/>
            <person name="Debuchy R."/>
            <person name="Gladieux P."/>
            <person name="Thoren M.H."/>
            <person name="Johannesson H."/>
        </authorList>
    </citation>
    <scope>NUCLEOTIDE SEQUENCE</scope>
    <source>
        <strain evidence="2">CBS 232.78</strain>
    </source>
</reference>
<dbReference type="SUPFAM" id="SSF56784">
    <property type="entry name" value="HAD-like"/>
    <property type="match status" value="1"/>
</dbReference>
<sequence>MSPGGFSRLSSTNSKRDTPDSERVSPPPLKRKAAAQSTISKNAVANFFTPTSQKPKDRTTWTERSPNSDTPATLLVGKYVPDKEENSKSATLTKERTKIAAFDFDSTLIAPASGKRHAHDAADWKWWHHSVPGRLRQMYNDEGYQVVVFTNQGGLTLHPDPKSKTPKIHQTRVPAFKQKCGVVLAQLDIPITVYAATGKDIFRKPRPGMWNEMKADYDLDDSDIDLEHCIFIGDAGGRAAEVKGGATIPKDFSCSDRNLADNIGIKFQTPDEFFLGEAPRAFTRDFDVTSFEYTEPDDKDSVVFEKTNKQDVVLFVGPPGAGKSSFYWKHLEPLSYWRINQDILKSKEKCFKEAADGLKVGASIIIDNTNPDPEIRAQWIELAKKHKVPIRCVWFKTPLQLCEHNDAVRSLNKQLNPESRSSLPKLAFNGFASRFKEPKIKEGFQDIVEVDFKFQGTKEEFNIWARYWL</sequence>
<dbReference type="GO" id="GO:0046403">
    <property type="term" value="F:polynucleotide 3'-phosphatase activity"/>
    <property type="evidence" value="ECO:0007669"/>
    <property type="project" value="TreeGrafter"/>
</dbReference>
<feature type="compositionally biased region" description="Polar residues" evidence="1">
    <location>
        <begin position="62"/>
        <end position="71"/>
    </location>
</feature>
<dbReference type="PANTHER" id="PTHR12083">
    <property type="entry name" value="BIFUNCTIONAL POLYNUCLEOTIDE PHOSPHATASE/KINASE"/>
    <property type="match status" value="1"/>
</dbReference>
<protein>
    <submittedName>
        <fullName evidence="2">Polynucleotide kinase 3 phosphatase-domain-containing protein</fullName>
    </submittedName>
</protein>
<evidence type="ECO:0000313" key="3">
    <source>
        <dbReference type="Proteomes" id="UP001285441"/>
    </source>
</evidence>
<dbReference type="FunFam" id="3.40.50.1000:FF:000078">
    <property type="entry name" value="Bifunctional polynucleotide phosphatase/kinase"/>
    <property type="match status" value="1"/>
</dbReference>
<dbReference type="InterPro" id="IPR036412">
    <property type="entry name" value="HAD-like_sf"/>
</dbReference>
<organism evidence="2 3">
    <name type="scientific">Podospora didyma</name>
    <dbReference type="NCBI Taxonomy" id="330526"/>
    <lineage>
        <taxon>Eukaryota</taxon>
        <taxon>Fungi</taxon>
        <taxon>Dikarya</taxon>
        <taxon>Ascomycota</taxon>
        <taxon>Pezizomycotina</taxon>
        <taxon>Sordariomycetes</taxon>
        <taxon>Sordariomycetidae</taxon>
        <taxon>Sordariales</taxon>
        <taxon>Podosporaceae</taxon>
        <taxon>Podospora</taxon>
    </lineage>
</organism>
<dbReference type="Pfam" id="PF13671">
    <property type="entry name" value="AAA_33"/>
    <property type="match status" value="2"/>
</dbReference>
<reference evidence="2" key="1">
    <citation type="journal article" date="2023" name="Mol. Phylogenet. Evol.">
        <title>Genome-scale phylogeny and comparative genomics of the fungal order Sordariales.</title>
        <authorList>
            <person name="Hensen N."/>
            <person name="Bonometti L."/>
            <person name="Westerberg I."/>
            <person name="Brannstrom I.O."/>
            <person name="Guillou S."/>
            <person name="Cros-Aarteil S."/>
            <person name="Calhoun S."/>
            <person name="Haridas S."/>
            <person name="Kuo A."/>
            <person name="Mondo S."/>
            <person name="Pangilinan J."/>
            <person name="Riley R."/>
            <person name="LaButti K."/>
            <person name="Andreopoulos B."/>
            <person name="Lipzen A."/>
            <person name="Chen C."/>
            <person name="Yan M."/>
            <person name="Daum C."/>
            <person name="Ng V."/>
            <person name="Clum A."/>
            <person name="Steindorff A."/>
            <person name="Ohm R.A."/>
            <person name="Martin F."/>
            <person name="Silar P."/>
            <person name="Natvig D.O."/>
            <person name="Lalanne C."/>
            <person name="Gautier V."/>
            <person name="Ament-Velasquez S.L."/>
            <person name="Kruys A."/>
            <person name="Hutchinson M.I."/>
            <person name="Powell A.J."/>
            <person name="Barry K."/>
            <person name="Miller A.N."/>
            <person name="Grigoriev I.V."/>
            <person name="Debuchy R."/>
            <person name="Gladieux P."/>
            <person name="Hiltunen Thoren M."/>
            <person name="Johannesson H."/>
        </authorList>
    </citation>
    <scope>NUCLEOTIDE SEQUENCE</scope>
    <source>
        <strain evidence="2">CBS 232.78</strain>
    </source>
</reference>
<dbReference type="Proteomes" id="UP001285441">
    <property type="component" value="Unassembled WGS sequence"/>
</dbReference>
<dbReference type="Gene3D" id="3.40.50.1000">
    <property type="entry name" value="HAD superfamily/HAD-like"/>
    <property type="match status" value="1"/>
</dbReference>
<dbReference type="GO" id="GO:0006281">
    <property type="term" value="P:DNA repair"/>
    <property type="evidence" value="ECO:0007669"/>
    <property type="project" value="TreeGrafter"/>
</dbReference>
<keyword evidence="3" id="KW-1185">Reference proteome</keyword>
<dbReference type="FunFam" id="3.40.50.300:FF:002548">
    <property type="entry name" value="DNA kinase/phosphatase Pnk1"/>
    <property type="match status" value="1"/>
</dbReference>
<accession>A0AAE0U015</accession>
<dbReference type="EMBL" id="JAULSW010000004">
    <property type="protein sequence ID" value="KAK3385851.1"/>
    <property type="molecule type" value="Genomic_DNA"/>
</dbReference>
<dbReference type="InterPro" id="IPR023214">
    <property type="entry name" value="HAD_sf"/>
</dbReference>
<dbReference type="GO" id="GO:0003690">
    <property type="term" value="F:double-stranded DNA binding"/>
    <property type="evidence" value="ECO:0007669"/>
    <property type="project" value="TreeGrafter"/>
</dbReference>
<evidence type="ECO:0000256" key="1">
    <source>
        <dbReference type="SAM" id="MobiDB-lite"/>
    </source>
</evidence>
<keyword evidence="2" id="KW-0418">Kinase</keyword>
<dbReference type="InterPro" id="IPR027417">
    <property type="entry name" value="P-loop_NTPase"/>
</dbReference>
<dbReference type="NCBIfam" id="TIGR01662">
    <property type="entry name" value="HAD-SF-IIIA"/>
    <property type="match status" value="1"/>
</dbReference>
<feature type="region of interest" description="Disordered" evidence="1">
    <location>
        <begin position="1"/>
        <end position="74"/>
    </location>
</feature>
<dbReference type="Gene3D" id="3.40.50.300">
    <property type="entry name" value="P-loop containing nucleotide triphosphate hydrolases"/>
    <property type="match status" value="1"/>
</dbReference>
<name>A0AAE0U015_9PEZI</name>
<gene>
    <name evidence="2" type="ORF">B0H63DRAFT_395544</name>
</gene>
<dbReference type="GO" id="GO:0046404">
    <property type="term" value="F:ATP-dependent polydeoxyribonucleotide 5'-hydroxyl-kinase activity"/>
    <property type="evidence" value="ECO:0007669"/>
    <property type="project" value="TreeGrafter"/>
</dbReference>
<feature type="compositionally biased region" description="Polar residues" evidence="1">
    <location>
        <begin position="35"/>
        <end position="53"/>
    </location>
</feature>
<dbReference type="SUPFAM" id="SSF52540">
    <property type="entry name" value="P-loop containing nucleoside triphosphate hydrolases"/>
    <property type="match status" value="1"/>
</dbReference>
<keyword evidence="2" id="KW-0808">Transferase</keyword>
<dbReference type="Pfam" id="PF08645">
    <property type="entry name" value="PNK3P"/>
    <property type="match status" value="1"/>
</dbReference>
<comment type="caution">
    <text evidence="2">The sequence shown here is derived from an EMBL/GenBank/DDBJ whole genome shotgun (WGS) entry which is preliminary data.</text>
</comment>
<dbReference type="PANTHER" id="PTHR12083:SF9">
    <property type="entry name" value="BIFUNCTIONAL POLYNUCLEOTIDE PHOSPHATASE_KINASE"/>
    <property type="match status" value="1"/>
</dbReference>
<feature type="compositionally biased region" description="Basic and acidic residues" evidence="1">
    <location>
        <begin position="14"/>
        <end position="23"/>
    </location>
</feature>
<dbReference type="NCBIfam" id="TIGR01664">
    <property type="entry name" value="DNA-3'-Pase"/>
    <property type="match status" value="1"/>
</dbReference>
<dbReference type="InterPro" id="IPR013954">
    <property type="entry name" value="PNK3P"/>
</dbReference>